<dbReference type="PATRIC" id="fig|37636.3.peg.766"/>
<evidence type="ECO:0000313" key="2">
    <source>
        <dbReference type="EMBL" id="KPD29394.1"/>
    </source>
</evidence>
<comment type="caution">
    <text evidence="2">The sequence shown here is derived from an EMBL/GenBank/DDBJ whole genome shotgun (WGS) entry which is preliminary data.</text>
</comment>
<evidence type="ECO:0000313" key="14">
    <source>
        <dbReference type="Proteomes" id="UP000286712"/>
    </source>
</evidence>
<feature type="domain" description="YvlB/LiaX N-terminal" evidence="1">
    <location>
        <begin position="2"/>
        <end position="31"/>
    </location>
</feature>
<evidence type="ECO:0000313" key="23">
    <source>
        <dbReference type="Proteomes" id="UP000288082"/>
    </source>
</evidence>
<evidence type="ECO:0000313" key="10">
    <source>
        <dbReference type="EMBL" id="RTI09047.1"/>
    </source>
</evidence>
<organism evidence="2 13">
    <name type="scientific">Thermus scotoductus</name>
    <dbReference type="NCBI Taxonomy" id="37636"/>
    <lineage>
        <taxon>Bacteria</taxon>
        <taxon>Thermotogati</taxon>
        <taxon>Deinococcota</taxon>
        <taxon>Deinococci</taxon>
        <taxon>Thermales</taxon>
        <taxon>Thermaceae</taxon>
        <taxon>Thermus</taxon>
    </lineage>
</organism>
<evidence type="ECO:0000313" key="5">
    <source>
        <dbReference type="EMBL" id="RTH20566.1"/>
    </source>
</evidence>
<dbReference type="EMBL" id="PELW01000372">
    <property type="protein sequence ID" value="RTH22348.1"/>
    <property type="molecule type" value="Genomic_DNA"/>
</dbReference>
<dbReference type="Proteomes" id="UP000288082">
    <property type="component" value="Unassembled WGS sequence"/>
</dbReference>
<evidence type="ECO:0000313" key="3">
    <source>
        <dbReference type="EMBL" id="RTG99636.1"/>
    </source>
</evidence>
<evidence type="ECO:0000313" key="21">
    <source>
        <dbReference type="Proteomes" id="UP000288051"/>
    </source>
</evidence>
<protein>
    <recommendedName>
        <fullName evidence="1">YvlB/LiaX N-terminal domain-containing protein</fullName>
    </recommendedName>
</protein>
<evidence type="ECO:0000313" key="11">
    <source>
        <dbReference type="EMBL" id="RTI13554.1"/>
    </source>
</evidence>
<evidence type="ECO:0000313" key="16">
    <source>
        <dbReference type="Proteomes" id="UP000286928"/>
    </source>
</evidence>
<evidence type="ECO:0000313" key="12">
    <source>
        <dbReference type="EMBL" id="RTI52738.1"/>
    </source>
</evidence>
<dbReference type="Proteomes" id="UP000286928">
    <property type="component" value="Unassembled WGS sequence"/>
</dbReference>
<evidence type="ECO:0000313" key="18">
    <source>
        <dbReference type="Proteomes" id="UP000287439"/>
    </source>
</evidence>
<dbReference type="EMBL" id="PEML01000057">
    <property type="protein sequence ID" value="RTI09047.1"/>
    <property type="molecule type" value="Genomic_DNA"/>
</dbReference>
<evidence type="ECO:0000313" key="20">
    <source>
        <dbReference type="Proteomes" id="UP000287962"/>
    </source>
</evidence>
<dbReference type="RefSeq" id="WP_054392177.1">
    <property type="nucleotide sequence ID" value="NZ_PELL01000233.1"/>
</dbReference>
<dbReference type="EMBL" id="PEMD01000038">
    <property type="protein sequence ID" value="RTH34316.1"/>
    <property type="molecule type" value="Genomic_DNA"/>
</dbReference>
<dbReference type="EMBL" id="PEMW01000302">
    <property type="protein sequence ID" value="RTI52738.1"/>
    <property type="molecule type" value="Genomic_DNA"/>
</dbReference>
<dbReference type="EMBL" id="PELZ01000014">
    <property type="protein sequence ID" value="RTH40173.1"/>
    <property type="molecule type" value="Genomic_DNA"/>
</dbReference>
<dbReference type="Proteomes" id="UP000053099">
    <property type="component" value="Unassembled WGS sequence"/>
</dbReference>
<dbReference type="EMBL" id="PEMN01000397">
    <property type="protein sequence ID" value="RTI13554.1"/>
    <property type="molecule type" value="Genomic_DNA"/>
</dbReference>
<evidence type="ECO:0000313" key="13">
    <source>
        <dbReference type="Proteomes" id="UP000053099"/>
    </source>
</evidence>
<dbReference type="Proteomes" id="UP000286712">
    <property type="component" value="Unassembled WGS sequence"/>
</dbReference>
<evidence type="ECO:0000313" key="6">
    <source>
        <dbReference type="EMBL" id="RTH22348.1"/>
    </source>
</evidence>
<dbReference type="Proteomes" id="UP000287306">
    <property type="component" value="Unassembled WGS sequence"/>
</dbReference>
<reference evidence="14 15" key="3">
    <citation type="journal article" date="2019" name="Extremophiles">
        <title>Biogeography of thermophiles and predominance of Thermus scotoductus in domestic water heaters.</title>
        <authorList>
            <person name="Wilpiszeski R.L."/>
            <person name="Zhang Z."/>
            <person name="House C.H."/>
        </authorList>
    </citation>
    <scope>NUCLEOTIDE SEQUENCE [LARGE SCALE GENOMIC DNA]</scope>
    <source>
        <strain evidence="11 22">10_S10</strain>
        <strain evidence="10 20">12_S12</strain>
        <strain evidence="12 19">1_S1</strain>
        <strain evidence="8 16">20_S20</strain>
        <strain evidence="9 21">24_S24</strain>
        <strain evidence="7 17">25_S25</strain>
        <strain evidence="6 14">27_S27</strain>
        <strain evidence="5 18">28_S28</strain>
        <strain evidence="4 15">34_S34</strain>
        <strain evidence="3 23">38_S38</strain>
    </source>
</reference>
<evidence type="ECO:0000313" key="4">
    <source>
        <dbReference type="EMBL" id="RTG99883.1"/>
    </source>
</evidence>
<dbReference type="EMBL" id="PELP01000563">
    <property type="protein sequence ID" value="RTG99883.1"/>
    <property type="molecule type" value="Genomic_DNA"/>
</dbReference>
<dbReference type="InterPro" id="IPR053959">
    <property type="entry name" value="YvlB/LiaX_N"/>
</dbReference>
<evidence type="ECO:0000313" key="7">
    <source>
        <dbReference type="EMBL" id="RTH24107.1"/>
    </source>
</evidence>
<reference evidence="2 13" key="1">
    <citation type="submission" date="2015-09" db="EMBL/GenBank/DDBJ databases">
        <title>Draft genome sequence of Thermus scotoductus strain K1 isolated from a geothermal spring in Nagorno-Karabakh, Armenia.</title>
        <authorList>
            <person name="Saghatelyan A."/>
            <person name="Poghosyan L."/>
            <person name="Panosyan H."/>
            <person name="Birkeland N.-K."/>
        </authorList>
    </citation>
    <scope>NUCLEOTIDE SEQUENCE [LARGE SCALE GENOMIC DNA]</scope>
    <source>
        <strain evidence="2 13">K1</strain>
    </source>
</reference>
<dbReference type="Proteomes" id="UP000286734">
    <property type="component" value="Unassembled WGS sequence"/>
</dbReference>
<dbReference type="Proteomes" id="UP000287439">
    <property type="component" value="Unassembled WGS sequence"/>
</dbReference>
<sequence>MEEKRRILEMVRSGEIGVEEALALLQAVEEPRPRAQIPARLLRVRIQAHDKGKPVRVHVNLPLALAELLEKFLPEEAKLTLEDRGVHLKDLLRLVREGVPEGKLVEIEAEEEGNPVQVLVEVV</sequence>
<reference evidence="10" key="2">
    <citation type="submission" date="2017-10" db="EMBL/GenBank/DDBJ databases">
        <authorList>
            <person name="Wilpiszeski R.L."/>
            <person name="Zhidan Z."/>
            <person name="House C.H."/>
        </authorList>
    </citation>
    <scope>NUCLEOTIDE SEQUENCE</scope>
    <source>
        <strain evidence="10">12_S12</strain>
    </source>
</reference>
<evidence type="ECO:0000313" key="22">
    <source>
        <dbReference type="Proteomes" id="UP000288073"/>
    </source>
</evidence>
<evidence type="ECO:0000313" key="15">
    <source>
        <dbReference type="Proteomes" id="UP000286734"/>
    </source>
</evidence>
<dbReference type="EMBL" id="PELM01000460">
    <property type="protein sequence ID" value="RTG99636.1"/>
    <property type="molecule type" value="Genomic_DNA"/>
</dbReference>
<keyword evidence="20" id="KW-1185">Reference proteome</keyword>
<evidence type="ECO:0000313" key="19">
    <source>
        <dbReference type="Proteomes" id="UP000287467"/>
    </source>
</evidence>
<name>A0A0N0ZQH9_THESC</name>
<dbReference type="Pfam" id="PF22746">
    <property type="entry name" value="SHOCT-like_DUF2089-C"/>
    <property type="match status" value="1"/>
</dbReference>
<evidence type="ECO:0000259" key="1">
    <source>
        <dbReference type="Pfam" id="PF22746"/>
    </source>
</evidence>
<gene>
    <name evidence="2" type="ORF">AN926_07925</name>
    <name evidence="12" type="ORF">CSW14_08800</name>
    <name evidence="11" type="ORF">CSW23_13575</name>
    <name evidence="10" type="ORF">CSW25_02860</name>
    <name evidence="8" type="ORF">CSW33_01940</name>
    <name evidence="9" type="ORF">CSW37_00715</name>
    <name evidence="7" type="ORF">CSW38_09395</name>
    <name evidence="6" type="ORF">CSW40_11155</name>
    <name evidence="5" type="ORF">CSW41_01950</name>
    <name evidence="4" type="ORF">CSW47_14840</name>
    <name evidence="3" type="ORF">CSW50_12330</name>
</gene>
<dbReference type="Proteomes" id="UP000288051">
    <property type="component" value="Unassembled WGS sequence"/>
</dbReference>
<dbReference type="Proteomes" id="UP000287962">
    <property type="component" value="Unassembled WGS sequence"/>
</dbReference>
<accession>A0A0N0ZQH9</accession>
<dbReference type="EMBL" id="LJJR01000022">
    <property type="protein sequence ID" value="KPD29394.1"/>
    <property type="molecule type" value="Genomic_DNA"/>
</dbReference>
<dbReference type="EMBL" id="PELY01000331">
    <property type="protein sequence ID" value="RTH24107.1"/>
    <property type="molecule type" value="Genomic_DNA"/>
</dbReference>
<evidence type="ECO:0000313" key="8">
    <source>
        <dbReference type="EMBL" id="RTH34316.1"/>
    </source>
</evidence>
<dbReference type="Proteomes" id="UP000287467">
    <property type="component" value="Unassembled WGS sequence"/>
</dbReference>
<dbReference type="EMBL" id="PELV01000042">
    <property type="protein sequence ID" value="RTH20566.1"/>
    <property type="molecule type" value="Genomic_DNA"/>
</dbReference>
<dbReference type="AlphaFoldDB" id="A0A0N0ZQH9"/>
<evidence type="ECO:0000313" key="9">
    <source>
        <dbReference type="EMBL" id="RTH40173.1"/>
    </source>
</evidence>
<proteinExistence type="predicted"/>
<dbReference type="Proteomes" id="UP000288073">
    <property type="component" value="Unassembled WGS sequence"/>
</dbReference>
<evidence type="ECO:0000313" key="17">
    <source>
        <dbReference type="Proteomes" id="UP000287306"/>
    </source>
</evidence>